<evidence type="ECO:0000256" key="1">
    <source>
        <dbReference type="ARBA" id="ARBA00009512"/>
    </source>
</evidence>
<dbReference type="Pfam" id="PF01250">
    <property type="entry name" value="Ribosomal_S6"/>
    <property type="match status" value="1"/>
</dbReference>
<evidence type="ECO:0000256" key="2">
    <source>
        <dbReference type="SAM" id="MobiDB-lite"/>
    </source>
</evidence>
<name>A0ABQ7GW49_DUNSA</name>
<evidence type="ECO:0008006" key="5">
    <source>
        <dbReference type="Google" id="ProtNLM"/>
    </source>
</evidence>
<dbReference type="InterPro" id="IPR000529">
    <property type="entry name" value="Ribosomal_bS6"/>
</dbReference>
<dbReference type="Proteomes" id="UP000815325">
    <property type="component" value="Unassembled WGS sequence"/>
</dbReference>
<protein>
    <recommendedName>
        <fullName evidence="5">Plastid ribosomal protein S6</fullName>
    </recommendedName>
</protein>
<accession>A0ABQ7GW49</accession>
<dbReference type="Gene3D" id="3.30.70.60">
    <property type="match status" value="1"/>
</dbReference>
<evidence type="ECO:0000313" key="3">
    <source>
        <dbReference type="EMBL" id="KAF5838767.1"/>
    </source>
</evidence>
<feature type="region of interest" description="Disordered" evidence="2">
    <location>
        <begin position="1"/>
        <end position="38"/>
    </location>
</feature>
<evidence type="ECO:0000313" key="4">
    <source>
        <dbReference type="Proteomes" id="UP000815325"/>
    </source>
</evidence>
<proteinExistence type="inferred from homology"/>
<comment type="caution">
    <text evidence="3">The sequence shown here is derived from an EMBL/GenBank/DDBJ whole genome shotgun (WGS) entry which is preliminary data.</text>
</comment>
<dbReference type="EMBL" id="MU069566">
    <property type="protein sequence ID" value="KAF5838767.1"/>
    <property type="molecule type" value="Genomic_DNA"/>
</dbReference>
<organism evidence="3 4">
    <name type="scientific">Dunaliella salina</name>
    <name type="common">Green alga</name>
    <name type="synonym">Protococcus salinus</name>
    <dbReference type="NCBI Taxonomy" id="3046"/>
    <lineage>
        <taxon>Eukaryota</taxon>
        <taxon>Viridiplantae</taxon>
        <taxon>Chlorophyta</taxon>
        <taxon>core chlorophytes</taxon>
        <taxon>Chlorophyceae</taxon>
        <taxon>CS clade</taxon>
        <taxon>Chlamydomonadales</taxon>
        <taxon>Dunaliellaceae</taxon>
        <taxon>Dunaliella</taxon>
    </lineage>
</organism>
<dbReference type="SUPFAM" id="SSF54995">
    <property type="entry name" value="Ribosomal protein S6"/>
    <property type="match status" value="1"/>
</dbReference>
<feature type="compositionally biased region" description="Polar residues" evidence="2">
    <location>
        <begin position="1"/>
        <end position="24"/>
    </location>
</feature>
<keyword evidence="4" id="KW-1185">Reference proteome</keyword>
<dbReference type="InterPro" id="IPR035980">
    <property type="entry name" value="Ribosomal_bS6_sf"/>
</dbReference>
<dbReference type="PANTHER" id="PTHR21011:SF16">
    <property type="entry name" value="SMALL RIBOSOMAL SUBUNIT PROTEIN BS6C ALPHA"/>
    <property type="match status" value="1"/>
</dbReference>
<gene>
    <name evidence="3" type="ORF">DUNSADRAFT_2230</name>
</gene>
<dbReference type="PANTHER" id="PTHR21011">
    <property type="entry name" value="MITOCHONDRIAL 28S RIBOSOMAL PROTEIN S6"/>
    <property type="match status" value="1"/>
</dbReference>
<reference evidence="3" key="1">
    <citation type="submission" date="2017-08" db="EMBL/GenBank/DDBJ databases">
        <authorList>
            <person name="Polle J.E."/>
            <person name="Barry K."/>
            <person name="Cushman J."/>
            <person name="Schmutz J."/>
            <person name="Tran D."/>
            <person name="Hathwaick L.T."/>
            <person name="Yim W.C."/>
            <person name="Jenkins J."/>
            <person name="Mckie-Krisberg Z.M."/>
            <person name="Prochnik S."/>
            <person name="Lindquist E."/>
            <person name="Dockter R.B."/>
            <person name="Adam C."/>
            <person name="Molina H."/>
            <person name="Bunkerborg J."/>
            <person name="Jin E."/>
            <person name="Buchheim M."/>
            <person name="Magnuson J."/>
        </authorList>
    </citation>
    <scope>NUCLEOTIDE SEQUENCE</scope>
    <source>
        <strain evidence="3">CCAP 19/18</strain>
    </source>
</reference>
<sequence length="182" mass="20760">MQCLSQRQATSGVVRSSPSRQVAPQVQAPRPALPRHFPVDAKRTGVLAQVAATEADTDNWDDNTLYKGIDPETMAEMTKLPKGYHWYETMLILTPTLNDEDRDRELAKFEAYLNKEECLSINALVRGRSRLAYPMKTHWEGIYVLYTYAARRQTARAVQLMLSNPEVGSENVLLRHMTICKY</sequence>
<dbReference type="InterPro" id="IPR014717">
    <property type="entry name" value="Transl_elong_EF1B/ribsomal_bS6"/>
</dbReference>
<comment type="similarity">
    <text evidence="1">Belongs to the bacterial ribosomal protein bS6 family.</text>
</comment>